<accession>A0A1X0QMR4</accession>
<protein>
    <submittedName>
        <fullName evidence="2">Uncharacterized protein</fullName>
    </submittedName>
</protein>
<feature type="transmembrane region" description="Helical" evidence="1">
    <location>
        <begin position="15"/>
        <end position="38"/>
    </location>
</feature>
<evidence type="ECO:0000256" key="1">
    <source>
        <dbReference type="SAM" id="Phobius"/>
    </source>
</evidence>
<keyword evidence="1" id="KW-0472">Membrane</keyword>
<proteinExistence type="predicted"/>
<reference evidence="2" key="1">
    <citation type="journal article" date="2016" name="Proc. Natl. Acad. Sci. U.S.A.">
        <title>Lipid metabolic changes in an early divergent fungus govern the establishment of a mutualistic symbiosis with endobacteria.</title>
        <authorList>
            <person name="Lastovetsky O.A."/>
            <person name="Gaspar M.L."/>
            <person name="Mondo S.J."/>
            <person name="LaButti K.M."/>
            <person name="Sandor L."/>
            <person name="Grigoriev I.V."/>
            <person name="Henry S.A."/>
            <person name="Pawlowska T.E."/>
        </authorList>
    </citation>
    <scope>NUCLEOTIDE SEQUENCE [LARGE SCALE GENOMIC DNA]</scope>
    <source>
        <strain evidence="2">ATCC 52814</strain>
    </source>
</reference>
<feature type="non-terminal residue" evidence="2">
    <location>
        <position position="126"/>
    </location>
</feature>
<dbReference type="OrthoDB" id="2207231at2759"/>
<dbReference type="EMBL" id="KV922193">
    <property type="protein sequence ID" value="ORE01045.1"/>
    <property type="molecule type" value="Genomic_DNA"/>
</dbReference>
<dbReference type="Proteomes" id="UP000242414">
    <property type="component" value="Unassembled WGS sequence"/>
</dbReference>
<gene>
    <name evidence="2" type="ORF">BCV72DRAFT_171354</name>
</gene>
<organism evidence="2">
    <name type="scientific">Rhizopus microsporus var. microsporus</name>
    <dbReference type="NCBI Taxonomy" id="86635"/>
    <lineage>
        <taxon>Eukaryota</taxon>
        <taxon>Fungi</taxon>
        <taxon>Fungi incertae sedis</taxon>
        <taxon>Mucoromycota</taxon>
        <taxon>Mucoromycotina</taxon>
        <taxon>Mucoromycetes</taxon>
        <taxon>Mucorales</taxon>
        <taxon>Mucorineae</taxon>
        <taxon>Rhizopodaceae</taxon>
        <taxon>Rhizopus</taxon>
    </lineage>
</organism>
<sequence length="126" mass="14270">LTITLFNATDLLRHAIIPIIGAAQPISVLLITEAWLLLPARYPTNWKRFHTYGIPIECYNNRGAQGICMLVNPNCPYHIHHLPSRDSSFVQYQLSFTIADTLIHRLHLPPSLDNQTALEILSFLPS</sequence>
<keyword evidence="1" id="KW-0812">Transmembrane</keyword>
<name>A0A1X0QMR4_RHIZD</name>
<feature type="non-terminal residue" evidence="2">
    <location>
        <position position="1"/>
    </location>
</feature>
<keyword evidence="1" id="KW-1133">Transmembrane helix</keyword>
<dbReference type="AlphaFoldDB" id="A0A1X0QMR4"/>
<dbReference type="VEuPathDB" id="FungiDB:BCV72DRAFT_171354"/>
<evidence type="ECO:0000313" key="2">
    <source>
        <dbReference type="EMBL" id="ORE01045.1"/>
    </source>
</evidence>